<evidence type="ECO:0000256" key="1">
    <source>
        <dbReference type="ARBA" id="ARBA00023002"/>
    </source>
</evidence>
<name>A0A1I1ZP76_9ACTN</name>
<dbReference type="EMBL" id="FOMZ01000011">
    <property type="protein sequence ID" value="SFE33481.1"/>
    <property type="molecule type" value="Genomic_DNA"/>
</dbReference>
<dbReference type="GO" id="GO:0004497">
    <property type="term" value="F:monooxygenase activity"/>
    <property type="evidence" value="ECO:0007669"/>
    <property type="project" value="UniProtKB-KW"/>
</dbReference>
<dbReference type="PANTHER" id="PTHR13789">
    <property type="entry name" value="MONOOXYGENASE"/>
    <property type="match status" value="1"/>
</dbReference>
<proteinExistence type="predicted"/>
<keyword evidence="1" id="KW-0560">Oxidoreductase</keyword>
<evidence type="ECO:0000313" key="4">
    <source>
        <dbReference type="EMBL" id="SFE33481.1"/>
    </source>
</evidence>
<dbReference type="GO" id="GO:0071949">
    <property type="term" value="F:FAD binding"/>
    <property type="evidence" value="ECO:0007669"/>
    <property type="project" value="InterPro"/>
</dbReference>
<feature type="domain" description="FAD-binding" evidence="3">
    <location>
        <begin position="20"/>
        <end position="354"/>
    </location>
</feature>
<reference evidence="5" key="1">
    <citation type="submission" date="2016-10" db="EMBL/GenBank/DDBJ databases">
        <authorList>
            <person name="Varghese N."/>
            <person name="Submissions S."/>
        </authorList>
    </citation>
    <scope>NUCLEOTIDE SEQUENCE [LARGE SCALE GENOMIC DNA]</scope>
    <source>
        <strain evidence="5">DSM 45004</strain>
    </source>
</reference>
<dbReference type="InterPro" id="IPR036188">
    <property type="entry name" value="FAD/NAD-bd_sf"/>
</dbReference>
<evidence type="ECO:0000313" key="5">
    <source>
        <dbReference type="Proteomes" id="UP000198716"/>
    </source>
</evidence>
<dbReference type="InterPro" id="IPR050493">
    <property type="entry name" value="FAD-dep_Monooxygenase_BioMet"/>
</dbReference>
<keyword evidence="2" id="KW-0503">Monooxygenase</keyword>
<dbReference type="RefSeq" id="WP_092928335.1">
    <property type="nucleotide sequence ID" value="NZ_FOMZ01000011.1"/>
</dbReference>
<gene>
    <name evidence="4" type="ORF">SAMN04487819_11175</name>
</gene>
<dbReference type="InterPro" id="IPR002938">
    <property type="entry name" value="FAD-bd"/>
</dbReference>
<accession>A0A1I1ZP76</accession>
<dbReference type="PRINTS" id="PR00420">
    <property type="entry name" value="RNGMNOXGNASE"/>
</dbReference>
<evidence type="ECO:0000256" key="2">
    <source>
        <dbReference type="ARBA" id="ARBA00023033"/>
    </source>
</evidence>
<dbReference type="SUPFAM" id="SSF51905">
    <property type="entry name" value="FAD/NAD(P)-binding domain"/>
    <property type="match status" value="1"/>
</dbReference>
<dbReference type="Pfam" id="PF01494">
    <property type="entry name" value="FAD_binding_3"/>
    <property type="match status" value="1"/>
</dbReference>
<dbReference type="AlphaFoldDB" id="A0A1I1ZP76"/>
<dbReference type="Proteomes" id="UP000198716">
    <property type="component" value="Unassembled WGS sequence"/>
</dbReference>
<keyword evidence="5" id="KW-1185">Reference proteome</keyword>
<evidence type="ECO:0000259" key="3">
    <source>
        <dbReference type="Pfam" id="PF01494"/>
    </source>
</evidence>
<dbReference type="PANTHER" id="PTHR13789:SF309">
    <property type="entry name" value="PUTATIVE (AFU_ORTHOLOGUE AFUA_6G14510)-RELATED"/>
    <property type="match status" value="1"/>
</dbReference>
<organism evidence="4 5">
    <name type="scientific">Actinopolyspora alba</name>
    <dbReference type="NCBI Taxonomy" id="673379"/>
    <lineage>
        <taxon>Bacteria</taxon>
        <taxon>Bacillati</taxon>
        <taxon>Actinomycetota</taxon>
        <taxon>Actinomycetes</taxon>
        <taxon>Actinopolysporales</taxon>
        <taxon>Actinopolysporaceae</taxon>
        <taxon>Actinopolyspora</taxon>
        <taxon>Actinopolyspora alba group</taxon>
    </lineage>
</organism>
<sequence>MFVPTAVTEQLAAVGEHEPRVLIVGAGVAGLTLARSLRAKGLHPVLVERAEQRQDSGYMLGLMPFVDPVLSELDLERHYLDQSVAVRHYRLCSATGAALRNYSVDAALGEFGHYRGIERGRLLELLATGGAPVAFRTAPHAVEPTGGTVRVDLTEDGTEFRAEFDAVIAADGVHSTTRDLVLDAERVHTHDTAWGGWVTWADPDEWPDTYQETWGPGCFVGLYPVPGRIGVFVGGPRADTTRGPAAFDRLVRDRLRNIDPRSSRALTELANTTESHYWSLSDVRCDSWTTGRFALLGDAAAGFLPTAGVGAAMAIESAGALARRLARADRSTVPRALRDYERAQRPRVESAQRNSRQLAALMFRRGRLSSRGRDFATALVGVNTALGPIRKLLAQRDRDQAAPIS</sequence>
<dbReference type="Gene3D" id="3.50.50.60">
    <property type="entry name" value="FAD/NAD(P)-binding domain"/>
    <property type="match status" value="1"/>
</dbReference>
<protein>
    <submittedName>
        <fullName evidence="4">2-polyprenyl-6-methoxyphenol hydroxylase</fullName>
    </submittedName>
</protein>